<dbReference type="Pfam" id="PF00583">
    <property type="entry name" value="Acetyltransf_1"/>
    <property type="match status" value="1"/>
</dbReference>
<evidence type="ECO:0000259" key="1">
    <source>
        <dbReference type="PROSITE" id="PS51186"/>
    </source>
</evidence>
<gene>
    <name evidence="2" type="ORF">HF577_33380</name>
</gene>
<evidence type="ECO:0000313" key="2">
    <source>
        <dbReference type="EMBL" id="NMH81968.1"/>
    </source>
</evidence>
<keyword evidence="3" id="KW-1185">Reference proteome</keyword>
<dbReference type="InterPro" id="IPR000182">
    <property type="entry name" value="GNAT_dom"/>
</dbReference>
<accession>A0ABX1RRU2</accession>
<evidence type="ECO:0000313" key="3">
    <source>
        <dbReference type="Proteomes" id="UP001296706"/>
    </source>
</evidence>
<dbReference type="InterPro" id="IPR016181">
    <property type="entry name" value="Acyl_CoA_acyltransferase"/>
</dbReference>
<dbReference type="Proteomes" id="UP001296706">
    <property type="component" value="Unassembled WGS sequence"/>
</dbReference>
<dbReference type="PROSITE" id="PS51186">
    <property type="entry name" value="GNAT"/>
    <property type="match status" value="1"/>
</dbReference>
<name>A0ABX1RRU2_9PSEU</name>
<protein>
    <submittedName>
        <fullName evidence="2">GNAT family N-acetyltransferase</fullName>
    </submittedName>
</protein>
<proteinExistence type="predicted"/>
<dbReference type="Gene3D" id="3.40.630.30">
    <property type="match status" value="1"/>
</dbReference>
<comment type="caution">
    <text evidence="2">The sequence shown here is derived from an EMBL/GenBank/DDBJ whole genome shotgun (WGS) entry which is preliminary data.</text>
</comment>
<dbReference type="EMBL" id="JAAXKY010000185">
    <property type="protein sequence ID" value="NMH81968.1"/>
    <property type="molecule type" value="Genomic_DNA"/>
</dbReference>
<dbReference type="RefSeq" id="WP_169399988.1">
    <property type="nucleotide sequence ID" value="NZ_BAAAJH010000005.1"/>
</dbReference>
<feature type="domain" description="N-acetyltransferase" evidence="1">
    <location>
        <begin position="138"/>
        <end position="278"/>
    </location>
</feature>
<dbReference type="SUPFAM" id="SSF55729">
    <property type="entry name" value="Acyl-CoA N-acyltransferases (Nat)"/>
    <property type="match status" value="1"/>
</dbReference>
<sequence>MEIVLHDDVETFARLARPLLAADPVRHTVELTVLDGLCRGGGRAAALLTVHEAGEVAGAALQTPGRPVLVSAVPPVHAAAVEEALAAAGPALGAAGPITEAEAFAAAHATRTGACAHAEQRTRLFVLDELVAPVGVPGGPRRADERDVDLLARWRRAFAEDDRGAWTSPETPREIVLGSLRLATGELLWEVDGAPVAQAAARPVVAGMSRIGPVYTPPEHRRHGYAAAVTAAASRWALDQGAQRVLLFTDLANPITNRLYPRIGYRPLHDTVELRFAA</sequence>
<organism evidence="2 3">
    <name type="scientific">Pseudonocardia xinjiangensis</name>
    <dbReference type="NCBI Taxonomy" id="75289"/>
    <lineage>
        <taxon>Bacteria</taxon>
        <taxon>Bacillati</taxon>
        <taxon>Actinomycetota</taxon>
        <taxon>Actinomycetes</taxon>
        <taxon>Pseudonocardiales</taxon>
        <taxon>Pseudonocardiaceae</taxon>
        <taxon>Pseudonocardia</taxon>
    </lineage>
</organism>
<reference evidence="2 3" key="1">
    <citation type="submission" date="2020-04" db="EMBL/GenBank/DDBJ databases">
        <authorList>
            <person name="Klaysubun C."/>
            <person name="Duangmal K."/>
            <person name="Lipun K."/>
        </authorList>
    </citation>
    <scope>NUCLEOTIDE SEQUENCE [LARGE SCALE GENOMIC DNA]</scope>
    <source>
        <strain evidence="2 3">JCM 11839</strain>
    </source>
</reference>